<keyword evidence="3" id="KW-0963">Cytoplasm</keyword>
<comment type="subcellular location">
    <subcellularLocation>
        <location evidence="1">Cytoplasm</location>
        <location evidence="1">Cytosol</location>
    </subcellularLocation>
</comment>
<dbReference type="AlphaFoldDB" id="A0A518BYB3"/>
<keyword evidence="8" id="KW-1185">Reference proteome</keyword>
<dbReference type="PANTHER" id="PTHR34773:SF1">
    <property type="entry name" value="FLAGELLAR SECRETION CHAPERONE FLIS"/>
    <property type="match status" value="1"/>
</dbReference>
<dbReference type="Pfam" id="PF02561">
    <property type="entry name" value="FliS"/>
    <property type="match status" value="1"/>
</dbReference>
<reference evidence="7 8" key="1">
    <citation type="submission" date="2019-02" db="EMBL/GenBank/DDBJ databases">
        <title>Deep-cultivation of Planctomycetes and their phenomic and genomic characterization uncovers novel biology.</title>
        <authorList>
            <person name="Wiegand S."/>
            <person name="Jogler M."/>
            <person name="Boedeker C."/>
            <person name="Pinto D."/>
            <person name="Vollmers J."/>
            <person name="Rivas-Marin E."/>
            <person name="Kohn T."/>
            <person name="Peeters S.H."/>
            <person name="Heuer A."/>
            <person name="Rast P."/>
            <person name="Oberbeckmann S."/>
            <person name="Bunk B."/>
            <person name="Jeske O."/>
            <person name="Meyerdierks A."/>
            <person name="Storesund J.E."/>
            <person name="Kallscheuer N."/>
            <person name="Luecker S."/>
            <person name="Lage O.M."/>
            <person name="Pohl T."/>
            <person name="Merkel B.J."/>
            <person name="Hornburger P."/>
            <person name="Mueller R.-W."/>
            <person name="Bruemmer F."/>
            <person name="Labrenz M."/>
            <person name="Spormann A.M."/>
            <person name="Op den Camp H."/>
            <person name="Overmann J."/>
            <person name="Amann R."/>
            <person name="Jetten M.S.M."/>
            <person name="Mascher T."/>
            <person name="Medema M.H."/>
            <person name="Devos D.P."/>
            <person name="Kaster A.-K."/>
            <person name="Ovreas L."/>
            <person name="Rohde M."/>
            <person name="Galperin M.Y."/>
            <person name="Jogler C."/>
        </authorList>
    </citation>
    <scope>NUCLEOTIDE SEQUENCE [LARGE SCALE GENOMIC DNA]</scope>
    <source>
        <strain evidence="7 8">Pan265</strain>
    </source>
</reference>
<accession>A0A518BYB3</accession>
<proteinExistence type="inferred from homology"/>
<dbReference type="Proteomes" id="UP000320386">
    <property type="component" value="Chromosome"/>
</dbReference>
<dbReference type="CDD" id="cd16098">
    <property type="entry name" value="FliS"/>
    <property type="match status" value="1"/>
</dbReference>
<dbReference type="GO" id="GO:0005829">
    <property type="term" value="C:cytosol"/>
    <property type="evidence" value="ECO:0007669"/>
    <property type="project" value="UniProtKB-SubCell"/>
</dbReference>
<evidence type="ECO:0000256" key="5">
    <source>
        <dbReference type="ARBA" id="ARBA00023186"/>
    </source>
</evidence>
<evidence type="ECO:0000256" key="6">
    <source>
        <dbReference type="SAM" id="MobiDB-lite"/>
    </source>
</evidence>
<dbReference type="NCBIfam" id="TIGR00208">
    <property type="entry name" value="fliS"/>
    <property type="match status" value="1"/>
</dbReference>
<dbReference type="Gene3D" id="1.20.120.340">
    <property type="entry name" value="Flagellar protein FliS"/>
    <property type="match status" value="1"/>
</dbReference>
<dbReference type="InterPro" id="IPR036584">
    <property type="entry name" value="FliS_sf"/>
</dbReference>
<feature type="compositionally biased region" description="Polar residues" evidence="6">
    <location>
        <begin position="146"/>
        <end position="164"/>
    </location>
</feature>
<evidence type="ECO:0000256" key="1">
    <source>
        <dbReference type="ARBA" id="ARBA00004514"/>
    </source>
</evidence>
<sequence>MSFRSYLPFEEADVINNPQQGPNPYLRTKVMTASREELRLMLYDGCLRFCHQAKAGLDAENFEQSYENLLKAQKIVLELSTSLNRDAAPEICDKLTALYNYVFKLLVDASMKRDGEKVDEAIRLISYERETWQLLIEKNNGHASGGSPSEQSQQTALSGLSKSA</sequence>
<comment type="similarity">
    <text evidence="2">Belongs to the FliS family.</text>
</comment>
<organism evidence="7 8">
    <name type="scientific">Mucisphaera calidilacus</name>
    <dbReference type="NCBI Taxonomy" id="2527982"/>
    <lineage>
        <taxon>Bacteria</taxon>
        <taxon>Pseudomonadati</taxon>
        <taxon>Planctomycetota</taxon>
        <taxon>Phycisphaerae</taxon>
        <taxon>Phycisphaerales</taxon>
        <taxon>Phycisphaeraceae</taxon>
        <taxon>Mucisphaera</taxon>
    </lineage>
</organism>
<evidence type="ECO:0000256" key="4">
    <source>
        <dbReference type="ARBA" id="ARBA00022795"/>
    </source>
</evidence>
<protein>
    <submittedName>
        <fullName evidence="7">Flagellar protein FliS</fullName>
    </submittedName>
</protein>
<dbReference type="GO" id="GO:0071973">
    <property type="term" value="P:bacterial-type flagellum-dependent cell motility"/>
    <property type="evidence" value="ECO:0007669"/>
    <property type="project" value="TreeGrafter"/>
</dbReference>
<keyword evidence="4" id="KW-1005">Bacterial flagellum biogenesis</keyword>
<gene>
    <name evidence="7" type="primary">fliS</name>
    <name evidence="7" type="ORF">Pan265_18050</name>
</gene>
<name>A0A518BYB3_9BACT</name>
<dbReference type="EMBL" id="CP036280">
    <property type="protein sequence ID" value="QDU71946.1"/>
    <property type="molecule type" value="Genomic_DNA"/>
</dbReference>
<keyword evidence="7" id="KW-0966">Cell projection</keyword>
<evidence type="ECO:0000313" key="8">
    <source>
        <dbReference type="Proteomes" id="UP000320386"/>
    </source>
</evidence>
<keyword evidence="7" id="KW-0969">Cilium</keyword>
<dbReference type="SUPFAM" id="SSF101116">
    <property type="entry name" value="Flagellar export chaperone FliS"/>
    <property type="match status" value="1"/>
</dbReference>
<dbReference type="InterPro" id="IPR003713">
    <property type="entry name" value="FliS"/>
</dbReference>
<evidence type="ECO:0000313" key="7">
    <source>
        <dbReference type="EMBL" id="QDU71946.1"/>
    </source>
</evidence>
<dbReference type="GO" id="GO:0044780">
    <property type="term" value="P:bacterial-type flagellum assembly"/>
    <property type="evidence" value="ECO:0007669"/>
    <property type="project" value="InterPro"/>
</dbReference>
<dbReference type="KEGG" id="mcad:Pan265_18050"/>
<keyword evidence="5" id="KW-0143">Chaperone</keyword>
<evidence type="ECO:0000256" key="3">
    <source>
        <dbReference type="ARBA" id="ARBA00022490"/>
    </source>
</evidence>
<evidence type="ECO:0000256" key="2">
    <source>
        <dbReference type="ARBA" id="ARBA00008787"/>
    </source>
</evidence>
<keyword evidence="7" id="KW-0282">Flagellum</keyword>
<dbReference type="PANTHER" id="PTHR34773">
    <property type="entry name" value="FLAGELLAR SECRETION CHAPERONE FLIS"/>
    <property type="match status" value="1"/>
</dbReference>
<feature type="region of interest" description="Disordered" evidence="6">
    <location>
        <begin position="139"/>
        <end position="164"/>
    </location>
</feature>